<dbReference type="EMBL" id="MU826350">
    <property type="protein sequence ID" value="KAJ7381443.1"/>
    <property type="molecule type" value="Genomic_DNA"/>
</dbReference>
<dbReference type="AlphaFoldDB" id="A0A9W9ZIT8"/>
<protein>
    <submittedName>
        <fullName evidence="1">Uncharacterized protein</fullName>
    </submittedName>
</protein>
<organism evidence="1 2">
    <name type="scientific">Desmophyllum pertusum</name>
    <dbReference type="NCBI Taxonomy" id="174260"/>
    <lineage>
        <taxon>Eukaryota</taxon>
        <taxon>Metazoa</taxon>
        <taxon>Cnidaria</taxon>
        <taxon>Anthozoa</taxon>
        <taxon>Hexacorallia</taxon>
        <taxon>Scleractinia</taxon>
        <taxon>Caryophylliina</taxon>
        <taxon>Caryophylliidae</taxon>
        <taxon>Desmophyllum</taxon>
    </lineage>
</organism>
<sequence length="181" mass="20813">MLGQPVVLCLCQKKDINRCTLVTSPEYNGEKEEAFALMFKNRKNKIERMEAVNIMEVFKESSKDQCIIHSKTVSNKDGDHLISHQSYDSCLTLLEAARVRGHAPILEISKRLEDNEVPSVLYHQKCRGQEKRDLETLKRKADECLADQVDSTSTLKRSCRRLSSEARVYDPICIFCNKDKF</sequence>
<comment type="caution">
    <text evidence="1">The sequence shown here is derived from an EMBL/GenBank/DDBJ whole genome shotgun (WGS) entry which is preliminary data.</text>
</comment>
<dbReference type="OrthoDB" id="8300196at2759"/>
<accession>A0A9W9ZIT8</accession>
<proteinExistence type="predicted"/>
<evidence type="ECO:0000313" key="2">
    <source>
        <dbReference type="Proteomes" id="UP001163046"/>
    </source>
</evidence>
<name>A0A9W9ZIT8_9CNID</name>
<dbReference type="Proteomes" id="UP001163046">
    <property type="component" value="Unassembled WGS sequence"/>
</dbReference>
<gene>
    <name evidence="1" type="ORF">OS493_001579</name>
</gene>
<keyword evidence="2" id="KW-1185">Reference proteome</keyword>
<evidence type="ECO:0000313" key="1">
    <source>
        <dbReference type="EMBL" id="KAJ7381443.1"/>
    </source>
</evidence>
<reference evidence="1" key="1">
    <citation type="submission" date="2023-01" db="EMBL/GenBank/DDBJ databases">
        <title>Genome assembly of the deep-sea coral Lophelia pertusa.</title>
        <authorList>
            <person name="Herrera S."/>
            <person name="Cordes E."/>
        </authorList>
    </citation>
    <scope>NUCLEOTIDE SEQUENCE</scope>
    <source>
        <strain evidence="1">USNM1676648</strain>
        <tissue evidence="1">Polyp</tissue>
    </source>
</reference>